<dbReference type="CDD" id="cd19143">
    <property type="entry name" value="AKR_AKR6C1_2"/>
    <property type="match status" value="1"/>
</dbReference>
<dbReference type="SUPFAM" id="SSF51430">
    <property type="entry name" value="NAD(P)-linked oxidoreductase"/>
    <property type="match status" value="1"/>
</dbReference>
<reference evidence="5 6" key="1">
    <citation type="journal article" date="2017" name="Mycologia">
        <title>Bifiguratus adelaidae, gen. et sp. nov., a new member of Mucoromycotina in endophytic and soil-dwelling habitats.</title>
        <authorList>
            <person name="Torres-Cruz T.J."/>
            <person name="Billingsley Tobias T.L."/>
            <person name="Almatruk M."/>
            <person name="Hesse C."/>
            <person name="Kuske C.R."/>
            <person name="Desiro A."/>
            <person name="Benucci G.M."/>
            <person name="Bonito G."/>
            <person name="Stajich J.E."/>
            <person name="Dunlap C."/>
            <person name="Arnold A.E."/>
            <person name="Porras-Alfaro A."/>
        </authorList>
    </citation>
    <scope>NUCLEOTIDE SEQUENCE [LARGE SCALE GENOMIC DNA]</scope>
    <source>
        <strain evidence="5 6">AZ0501</strain>
    </source>
</reference>
<sequence length="364" mass="41275">MQRPRNDEDVNGQPYKKRKTIQSLLNEPVTPMHFRFLGNTGLKVSVIGLGGWITFGSQVKYETTLECIRTAVHHGINFFDTAETYAGGQSEIDMGRAIRHLKLPRKDIVVSTKIFWGGKGPNDRGLSRKHVIEGLAASLKRLQLDYVDVVFAHRPDLDTPMEEIVRAFNWCISKGWALYWGTSEWSSQQITEAHLIAAKLGISGPIQPQYNVFHRERVEKEYLSLYSTFHMGVTAWSPLATGILTGKYNHGIPEDARLSMRDHPVVNRIRCSLKGEEGLKKLDKVRRLQEIADELNCTTAQLAIAWCIKNEHVSSVIIGASRPSQIEQNIKALDVTAKLTPNIVQQIEVILENKPEKWFNFRYS</sequence>
<dbReference type="InterPro" id="IPR005399">
    <property type="entry name" value="K_chnl_volt-dep_bsu_KCNAB-rel"/>
</dbReference>
<proteinExistence type="inferred from homology"/>
<evidence type="ECO:0000259" key="4">
    <source>
        <dbReference type="Pfam" id="PF00248"/>
    </source>
</evidence>
<evidence type="ECO:0000313" key="5">
    <source>
        <dbReference type="EMBL" id="OZJ06646.1"/>
    </source>
</evidence>
<dbReference type="GO" id="GO:0016491">
    <property type="term" value="F:oxidoreductase activity"/>
    <property type="evidence" value="ECO:0007669"/>
    <property type="project" value="UniProtKB-KW"/>
</dbReference>
<dbReference type="PANTHER" id="PTHR43150:SF2">
    <property type="entry name" value="HYPERKINETIC, ISOFORM M"/>
    <property type="match status" value="1"/>
</dbReference>
<dbReference type="Proteomes" id="UP000242875">
    <property type="component" value="Unassembled WGS sequence"/>
</dbReference>
<evidence type="ECO:0000256" key="3">
    <source>
        <dbReference type="ARBA" id="ARBA00023002"/>
    </source>
</evidence>
<protein>
    <recommendedName>
        <fullName evidence="4">NADP-dependent oxidoreductase domain-containing protein</fullName>
    </recommendedName>
</protein>
<dbReference type="EMBL" id="MVBO01000002">
    <property type="protein sequence ID" value="OZJ06646.1"/>
    <property type="molecule type" value="Genomic_DNA"/>
</dbReference>
<feature type="domain" description="NADP-dependent oxidoreductase" evidence="4">
    <location>
        <begin position="47"/>
        <end position="350"/>
    </location>
</feature>
<name>A0A261Y7P2_9FUNG</name>
<dbReference type="PANTHER" id="PTHR43150">
    <property type="entry name" value="HYPERKINETIC, ISOFORM M"/>
    <property type="match status" value="1"/>
</dbReference>
<dbReference type="PRINTS" id="PR01577">
    <property type="entry name" value="KCNABCHANNEL"/>
</dbReference>
<accession>A0A261Y7P2</accession>
<evidence type="ECO:0000256" key="1">
    <source>
        <dbReference type="ARBA" id="ARBA00006515"/>
    </source>
</evidence>
<keyword evidence="2" id="KW-0521">NADP</keyword>
<gene>
    <name evidence="5" type="ORF">BZG36_00359</name>
</gene>
<comment type="similarity">
    <text evidence="1">Belongs to the shaker potassium channel beta subunit family.</text>
</comment>
<dbReference type="Pfam" id="PF00248">
    <property type="entry name" value="Aldo_ket_red"/>
    <property type="match status" value="1"/>
</dbReference>
<keyword evidence="3" id="KW-0560">Oxidoreductase</keyword>
<evidence type="ECO:0000313" key="6">
    <source>
        <dbReference type="Proteomes" id="UP000242875"/>
    </source>
</evidence>
<dbReference type="OrthoDB" id="1720422at2759"/>
<dbReference type="AlphaFoldDB" id="A0A261Y7P2"/>
<evidence type="ECO:0000256" key="2">
    <source>
        <dbReference type="ARBA" id="ARBA00022857"/>
    </source>
</evidence>
<dbReference type="Gene3D" id="3.20.20.100">
    <property type="entry name" value="NADP-dependent oxidoreductase domain"/>
    <property type="match status" value="1"/>
</dbReference>
<dbReference type="InterPro" id="IPR023210">
    <property type="entry name" value="NADP_OxRdtase_dom"/>
</dbReference>
<keyword evidence="6" id="KW-1185">Reference proteome</keyword>
<dbReference type="InterPro" id="IPR036812">
    <property type="entry name" value="NAD(P)_OxRdtase_dom_sf"/>
</dbReference>
<comment type="caution">
    <text evidence="5">The sequence shown here is derived from an EMBL/GenBank/DDBJ whole genome shotgun (WGS) entry which is preliminary data.</text>
</comment>
<organism evidence="5 6">
    <name type="scientific">Bifiguratus adelaidae</name>
    <dbReference type="NCBI Taxonomy" id="1938954"/>
    <lineage>
        <taxon>Eukaryota</taxon>
        <taxon>Fungi</taxon>
        <taxon>Fungi incertae sedis</taxon>
        <taxon>Mucoromycota</taxon>
        <taxon>Mucoromycotina</taxon>
        <taxon>Endogonomycetes</taxon>
        <taxon>Endogonales</taxon>
        <taxon>Endogonales incertae sedis</taxon>
        <taxon>Bifiguratus</taxon>
    </lineage>
</organism>